<dbReference type="EMBL" id="JBHUDK010000002">
    <property type="protein sequence ID" value="MFD1597444.1"/>
    <property type="molecule type" value="Genomic_DNA"/>
</dbReference>
<sequence>MGDRVGRDETESAARAVDGSTDRAEDGSTDRAEVEPADPFEVWTVATFDLAAFSLVVLLAGHLSGALAGALTGLGTVPGLAAFGYLWALVIVAVRWVLSGGGIADGDRSIGSLLIRGTIGGAGVGVGLVGGGVLVGSAVAVVRAPELLTTVAFVAVIGSVIGAVVGAVAGVASAVCSVAVARASERIVPETGPDYSSSSSS</sequence>
<keyword evidence="2" id="KW-0812">Transmembrane</keyword>
<organism evidence="4 5">
    <name type="scientific">Halobellus rarus</name>
    <dbReference type="NCBI Taxonomy" id="1126237"/>
    <lineage>
        <taxon>Archaea</taxon>
        <taxon>Methanobacteriati</taxon>
        <taxon>Methanobacteriota</taxon>
        <taxon>Stenosarchaea group</taxon>
        <taxon>Halobacteria</taxon>
        <taxon>Halobacteriales</taxon>
        <taxon>Haloferacaceae</taxon>
        <taxon>Halobellus</taxon>
    </lineage>
</organism>
<comment type="caution">
    <text evidence="4">The sequence shown here is derived from an EMBL/GenBank/DDBJ whole genome shotgun (WGS) entry which is preliminary data.</text>
</comment>
<keyword evidence="5" id="KW-1185">Reference proteome</keyword>
<evidence type="ECO:0000313" key="5">
    <source>
        <dbReference type="Proteomes" id="UP001597085"/>
    </source>
</evidence>
<feature type="compositionally biased region" description="Basic and acidic residues" evidence="1">
    <location>
        <begin position="20"/>
        <end position="34"/>
    </location>
</feature>
<evidence type="ECO:0000256" key="1">
    <source>
        <dbReference type="SAM" id="MobiDB-lite"/>
    </source>
</evidence>
<dbReference type="RefSeq" id="WP_256421674.1">
    <property type="nucleotide sequence ID" value="NZ_JANHDI010000008.1"/>
</dbReference>
<reference evidence="4 5" key="1">
    <citation type="journal article" date="2019" name="Int. J. Syst. Evol. Microbiol.">
        <title>The Global Catalogue of Microorganisms (GCM) 10K type strain sequencing project: providing services to taxonomists for standard genome sequencing and annotation.</title>
        <authorList>
            <consortium name="The Broad Institute Genomics Platform"/>
            <consortium name="The Broad Institute Genome Sequencing Center for Infectious Disease"/>
            <person name="Wu L."/>
            <person name="Ma J."/>
        </authorList>
    </citation>
    <scope>NUCLEOTIDE SEQUENCE [LARGE SCALE GENOMIC DNA]</scope>
    <source>
        <strain evidence="4 5">CGMCC 1.12121</strain>
    </source>
</reference>
<keyword evidence="2" id="KW-1133">Transmembrane helix</keyword>
<keyword evidence="2" id="KW-0472">Membrane</keyword>
<feature type="transmembrane region" description="Helical" evidence="2">
    <location>
        <begin position="77"/>
        <end position="98"/>
    </location>
</feature>
<feature type="transmembrane region" description="Helical" evidence="2">
    <location>
        <begin position="50"/>
        <end position="71"/>
    </location>
</feature>
<feature type="domain" description="DUF7965" evidence="3">
    <location>
        <begin position="39"/>
        <end position="195"/>
    </location>
</feature>
<evidence type="ECO:0000256" key="2">
    <source>
        <dbReference type="SAM" id="Phobius"/>
    </source>
</evidence>
<evidence type="ECO:0000259" key="3">
    <source>
        <dbReference type="Pfam" id="PF25913"/>
    </source>
</evidence>
<feature type="compositionally biased region" description="Basic and acidic residues" evidence="1">
    <location>
        <begin position="1"/>
        <end position="12"/>
    </location>
</feature>
<feature type="transmembrane region" description="Helical" evidence="2">
    <location>
        <begin position="147"/>
        <end position="180"/>
    </location>
</feature>
<dbReference type="InterPro" id="IPR058271">
    <property type="entry name" value="DUF7965"/>
</dbReference>
<accession>A0ABD6CHT4</accession>
<name>A0ABD6CHT4_9EURY</name>
<evidence type="ECO:0000313" key="4">
    <source>
        <dbReference type="EMBL" id="MFD1597444.1"/>
    </source>
</evidence>
<dbReference type="AlphaFoldDB" id="A0ABD6CHT4"/>
<protein>
    <recommendedName>
        <fullName evidence="3">DUF7965 domain-containing protein</fullName>
    </recommendedName>
</protein>
<proteinExistence type="predicted"/>
<dbReference type="Proteomes" id="UP001597085">
    <property type="component" value="Unassembled WGS sequence"/>
</dbReference>
<gene>
    <name evidence="4" type="ORF">ACFSBX_00450</name>
</gene>
<dbReference type="Pfam" id="PF25913">
    <property type="entry name" value="DUF7965"/>
    <property type="match status" value="1"/>
</dbReference>
<feature type="region of interest" description="Disordered" evidence="1">
    <location>
        <begin position="1"/>
        <end position="34"/>
    </location>
</feature>
<feature type="transmembrane region" description="Helical" evidence="2">
    <location>
        <begin position="119"/>
        <end position="141"/>
    </location>
</feature>